<protein>
    <submittedName>
        <fullName evidence="2">Uncharacterized protein</fullName>
    </submittedName>
</protein>
<name>A0AAD3TX27_9TREE</name>
<evidence type="ECO:0000313" key="2">
    <source>
        <dbReference type="EMBL" id="GMK58084.1"/>
    </source>
</evidence>
<sequence>MAILETTAEQLANPAAGQRRSSLAALKDKLAGHGDHSHSHSHSHSHEAKADEAAQDQGQEKEHGHGHEGHAHPHYTAQPTSPARRGSLALVHDKLTFYHEAPKDGELPKPNVRETTADEMFNPPPQGRRSSFVQMFTGRK</sequence>
<dbReference type="AlphaFoldDB" id="A0AAD3TX27"/>
<comment type="caution">
    <text evidence="2">The sequence shown here is derived from an EMBL/GenBank/DDBJ whole genome shotgun (WGS) entry which is preliminary data.</text>
</comment>
<accession>A0AAD3TX27</accession>
<feature type="compositionally biased region" description="Basic and acidic residues" evidence="1">
    <location>
        <begin position="26"/>
        <end position="71"/>
    </location>
</feature>
<feature type="region of interest" description="Disordered" evidence="1">
    <location>
        <begin position="1"/>
        <end position="87"/>
    </location>
</feature>
<evidence type="ECO:0000256" key="1">
    <source>
        <dbReference type="SAM" id="MobiDB-lite"/>
    </source>
</evidence>
<dbReference type="EMBL" id="BTCM01000005">
    <property type="protein sequence ID" value="GMK58084.1"/>
    <property type="molecule type" value="Genomic_DNA"/>
</dbReference>
<reference evidence="2" key="2">
    <citation type="submission" date="2023-06" db="EMBL/GenBank/DDBJ databases">
        <authorList>
            <person name="Kobayashi Y."/>
            <person name="Kayamori A."/>
            <person name="Aoki K."/>
            <person name="Shiwa Y."/>
            <person name="Fujita N."/>
            <person name="Sugita T."/>
            <person name="Iwasaki W."/>
            <person name="Tanaka N."/>
            <person name="Takashima M."/>
        </authorList>
    </citation>
    <scope>NUCLEOTIDE SEQUENCE</scope>
    <source>
        <strain evidence="2">HIS016</strain>
    </source>
</reference>
<gene>
    <name evidence="2" type="ORF">CspeluHIS016_0501160</name>
</gene>
<keyword evidence="3" id="KW-1185">Reference proteome</keyword>
<dbReference type="Proteomes" id="UP001222932">
    <property type="component" value="Unassembled WGS sequence"/>
</dbReference>
<reference evidence="2" key="1">
    <citation type="journal article" date="2023" name="BMC Genomics">
        <title>Chromosome-level genome assemblies of Cutaneotrichosporon spp. (Trichosporonales, Basidiomycota) reveal imbalanced evolution between nucleotide sequences and chromosome synteny.</title>
        <authorList>
            <person name="Kobayashi Y."/>
            <person name="Kayamori A."/>
            <person name="Aoki K."/>
            <person name="Shiwa Y."/>
            <person name="Matsutani M."/>
            <person name="Fujita N."/>
            <person name="Sugita T."/>
            <person name="Iwasaki W."/>
            <person name="Tanaka N."/>
            <person name="Takashima M."/>
        </authorList>
    </citation>
    <scope>NUCLEOTIDE SEQUENCE</scope>
    <source>
        <strain evidence="2">HIS016</strain>
    </source>
</reference>
<evidence type="ECO:0000313" key="3">
    <source>
        <dbReference type="Proteomes" id="UP001222932"/>
    </source>
</evidence>
<organism evidence="2 3">
    <name type="scientific">Cutaneotrichosporon spelunceum</name>
    <dbReference type="NCBI Taxonomy" id="1672016"/>
    <lineage>
        <taxon>Eukaryota</taxon>
        <taxon>Fungi</taxon>
        <taxon>Dikarya</taxon>
        <taxon>Basidiomycota</taxon>
        <taxon>Agaricomycotina</taxon>
        <taxon>Tremellomycetes</taxon>
        <taxon>Trichosporonales</taxon>
        <taxon>Trichosporonaceae</taxon>
        <taxon>Cutaneotrichosporon</taxon>
    </lineage>
</organism>
<proteinExistence type="predicted"/>
<feature type="compositionally biased region" description="Basic and acidic residues" evidence="1">
    <location>
        <begin position="99"/>
        <end position="116"/>
    </location>
</feature>
<feature type="region of interest" description="Disordered" evidence="1">
    <location>
        <begin position="99"/>
        <end position="140"/>
    </location>
</feature>